<dbReference type="eggNOG" id="COG1609">
    <property type="taxonomic scope" value="Bacteria"/>
</dbReference>
<gene>
    <name evidence="7" type="ORF">BPSY_0399</name>
</gene>
<evidence type="ECO:0000256" key="2">
    <source>
        <dbReference type="ARBA" id="ARBA00023015"/>
    </source>
</evidence>
<dbReference type="GO" id="GO:0003700">
    <property type="term" value="F:DNA-binding transcription factor activity"/>
    <property type="evidence" value="ECO:0007669"/>
    <property type="project" value="TreeGrafter"/>
</dbReference>
<dbReference type="PROSITE" id="PS00356">
    <property type="entry name" value="HTH_LACI_1"/>
    <property type="match status" value="1"/>
</dbReference>
<accession>A0A087CJ53</accession>
<dbReference type="PROSITE" id="PS50932">
    <property type="entry name" value="HTH_LACI_2"/>
    <property type="match status" value="1"/>
</dbReference>
<evidence type="ECO:0000313" key="7">
    <source>
        <dbReference type="EMBL" id="KFI83303.1"/>
    </source>
</evidence>
<dbReference type="SMART" id="SM00354">
    <property type="entry name" value="HTH_LACI"/>
    <property type="match status" value="1"/>
</dbReference>
<keyword evidence="8" id="KW-1185">Reference proteome</keyword>
<proteinExistence type="predicted"/>
<dbReference type="AlphaFoldDB" id="A0A087CJ53"/>
<dbReference type="SUPFAM" id="SSF53822">
    <property type="entry name" value="Periplasmic binding protein-like I"/>
    <property type="match status" value="1"/>
</dbReference>
<dbReference type="SUPFAM" id="SSF47413">
    <property type="entry name" value="lambda repressor-like DNA-binding domains"/>
    <property type="match status" value="1"/>
</dbReference>
<dbReference type="OrthoDB" id="3467214at2"/>
<dbReference type="STRING" id="218140.BPSY_0399"/>
<evidence type="ECO:0000256" key="5">
    <source>
        <dbReference type="SAM" id="MobiDB-lite"/>
    </source>
</evidence>
<comment type="caution">
    <text evidence="7">The sequence shown here is derived from an EMBL/GenBank/DDBJ whole genome shotgun (WGS) entry which is preliminary data.</text>
</comment>
<dbReference type="CDD" id="cd06288">
    <property type="entry name" value="PBP1_sucrose_transcription_regulator"/>
    <property type="match status" value="1"/>
</dbReference>
<dbReference type="InterPro" id="IPR000843">
    <property type="entry name" value="HTH_LacI"/>
</dbReference>
<keyword evidence="2" id="KW-0805">Transcription regulation</keyword>
<dbReference type="GO" id="GO:0000976">
    <property type="term" value="F:transcription cis-regulatory region binding"/>
    <property type="evidence" value="ECO:0007669"/>
    <property type="project" value="TreeGrafter"/>
</dbReference>
<reference evidence="7 8" key="1">
    <citation type="submission" date="2014-03" db="EMBL/GenBank/DDBJ databases">
        <title>Genomics of Bifidobacteria.</title>
        <authorList>
            <person name="Ventura M."/>
            <person name="Milani C."/>
            <person name="Lugli G.A."/>
        </authorList>
    </citation>
    <scope>NUCLEOTIDE SEQUENCE [LARGE SCALE GENOMIC DNA]</scope>
    <source>
        <strain evidence="7 8">LMG 21775</strain>
    </source>
</reference>
<evidence type="ECO:0000256" key="1">
    <source>
        <dbReference type="ARBA" id="ARBA00022491"/>
    </source>
</evidence>
<organism evidence="7 8">
    <name type="scientific">Bifidobacterium psychraerophilum</name>
    <dbReference type="NCBI Taxonomy" id="218140"/>
    <lineage>
        <taxon>Bacteria</taxon>
        <taxon>Bacillati</taxon>
        <taxon>Actinomycetota</taxon>
        <taxon>Actinomycetes</taxon>
        <taxon>Bifidobacteriales</taxon>
        <taxon>Bifidobacteriaceae</taxon>
        <taxon>Bifidobacterium</taxon>
    </lineage>
</organism>
<dbReference type="PANTHER" id="PTHR30146">
    <property type="entry name" value="LACI-RELATED TRANSCRIPTIONAL REPRESSOR"/>
    <property type="match status" value="1"/>
</dbReference>
<feature type="region of interest" description="Disordered" evidence="5">
    <location>
        <begin position="330"/>
        <end position="354"/>
    </location>
</feature>
<dbReference type="Pfam" id="PF00356">
    <property type="entry name" value="LacI"/>
    <property type="match status" value="1"/>
</dbReference>
<keyword evidence="4" id="KW-0804">Transcription</keyword>
<dbReference type="GeneID" id="98299610"/>
<dbReference type="PANTHER" id="PTHR30146:SF148">
    <property type="entry name" value="HTH-TYPE TRANSCRIPTIONAL REPRESSOR PURR-RELATED"/>
    <property type="match status" value="1"/>
</dbReference>
<evidence type="ECO:0000256" key="3">
    <source>
        <dbReference type="ARBA" id="ARBA00023125"/>
    </source>
</evidence>
<dbReference type="InterPro" id="IPR010982">
    <property type="entry name" value="Lambda_DNA-bd_dom_sf"/>
</dbReference>
<dbReference type="Gene3D" id="1.10.260.40">
    <property type="entry name" value="lambda repressor-like DNA-binding domains"/>
    <property type="match status" value="1"/>
</dbReference>
<sequence length="354" mass="38454">MDSKPTLKDVAALANVSVSTASKALHHTERISARTQRIVFAAAESIGYRKSNEGRPTRAHSGLIGLVTSDYNGRFALPMLNGAESTLGASNHAALLMSSRGSPSLEKSHIDQLAAQGVDGLIMIQDTTGPRDALSLSETRGLPVIYAYAPSSDEDDCSIICDNVGAGFQAIEYLLSLGRRRIAVIAGTESFQASKDRVEGALRAFRYYDEQAVDIMYDIWSEEWGEHAALSLLDRFGDVDALYCLSDEIARGAIHGIMQRGLSVPKDVAVIGHDNWFVFSTNSHPTLTTFDNNIETIGKISAQYLIDAIHGHPHHGITTVECPMIVRESTEASRKTPLQGSGKIFSHNSKRRGR</sequence>
<dbReference type="InterPro" id="IPR001761">
    <property type="entry name" value="Peripla_BP/Lac1_sug-bd_dom"/>
</dbReference>
<keyword evidence="3" id="KW-0238">DNA-binding</keyword>
<evidence type="ECO:0000313" key="8">
    <source>
        <dbReference type="Proteomes" id="UP000029050"/>
    </source>
</evidence>
<name>A0A087CJ53_9BIFI</name>
<dbReference type="Pfam" id="PF00532">
    <property type="entry name" value="Peripla_BP_1"/>
    <property type="match status" value="1"/>
</dbReference>
<dbReference type="InterPro" id="IPR028082">
    <property type="entry name" value="Peripla_BP_I"/>
</dbReference>
<dbReference type="CDD" id="cd01392">
    <property type="entry name" value="HTH_LacI"/>
    <property type="match status" value="1"/>
</dbReference>
<evidence type="ECO:0000256" key="4">
    <source>
        <dbReference type="ARBA" id="ARBA00023163"/>
    </source>
</evidence>
<keyword evidence="1" id="KW-0678">Repressor</keyword>
<dbReference type="RefSeq" id="WP_051921471.1">
    <property type="nucleotide sequence ID" value="NZ_JALCUN010000004.1"/>
</dbReference>
<evidence type="ECO:0000259" key="6">
    <source>
        <dbReference type="PROSITE" id="PS50932"/>
    </source>
</evidence>
<protein>
    <submittedName>
        <fullName evidence="7">LacI-type transcriptional regulator</fullName>
    </submittedName>
</protein>
<dbReference type="EMBL" id="JGZI01000007">
    <property type="protein sequence ID" value="KFI83303.1"/>
    <property type="molecule type" value="Genomic_DNA"/>
</dbReference>
<dbReference type="Proteomes" id="UP000029050">
    <property type="component" value="Unassembled WGS sequence"/>
</dbReference>
<feature type="domain" description="HTH lacI-type" evidence="6">
    <location>
        <begin position="5"/>
        <end position="59"/>
    </location>
</feature>
<dbReference type="Gene3D" id="3.40.50.2300">
    <property type="match status" value="2"/>
</dbReference>